<protein>
    <submittedName>
        <fullName evidence="1">Uncharacterized protein</fullName>
    </submittedName>
</protein>
<dbReference type="AlphaFoldDB" id="A0A0A9EJV8"/>
<dbReference type="EMBL" id="GBRH01197504">
    <property type="protein sequence ID" value="JAE00392.1"/>
    <property type="molecule type" value="Transcribed_RNA"/>
</dbReference>
<name>A0A0A9EJV8_ARUDO</name>
<proteinExistence type="predicted"/>
<reference evidence="1" key="2">
    <citation type="journal article" date="2015" name="Data Brief">
        <title>Shoot transcriptome of the giant reed, Arundo donax.</title>
        <authorList>
            <person name="Barrero R.A."/>
            <person name="Guerrero F.D."/>
            <person name="Moolhuijzen P."/>
            <person name="Goolsby J.A."/>
            <person name="Tidwell J."/>
            <person name="Bellgard S.E."/>
            <person name="Bellgard M.I."/>
        </authorList>
    </citation>
    <scope>NUCLEOTIDE SEQUENCE</scope>
    <source>
        <tissue evidence="1">Shoot tissue taken approximately 20 cm above the soil surface</tissue>
    </source>
</reference>
<accession>A0A0A9EJV8</accession>
<organism evidence="1">
    <name type="scientific">Arundo donax</name>
    <name type="common">Giant reed</name>
    <name type="synonym">Donax arundinaceus</name>
    <dbReference type="NCBI Taxonomy" id="35708"/>
    <lineage>
        <taxon>Eukaryota</taxon>
        <taxon>Viridiplantae</taxon>
        <taxon>Streptophyta</taxon>
        <taxon>Embryophyta</taxon>
        <taxon>Tracheophyta</taxon>
        <taxon>Spermatophyta</taxon>
        <taxon>Magnoliopsida</taxon>
        <taxon>Liliopsida</taxon>
        <taxon>Poales</taxon>
        <taxon>Poaceae</taxon>
        <taxon>PACMAD clade</taxon>
        <taxon>Arundinoideae</taxon>
        <taxon>Arundineae</taxon>
        <taxon>Arundo</taxon>
    </lineage>
</organism>
<reference evidence="1" key="1">
    <citation type="submission" date="2014-09" db="EMBL/GenBank/DDBJ databases">
        <authorList>
            <person name="Magalhaes I.L.F."/>
            <person name="Oliveira U."/>
            <person name="Santos F.R."/>
            <person name="Vidigal T.H.D.A."/>
            <person name="Brescovit A.D."/>
            <person name="Santos A.J."/>
        </authorList>
    </citation>
    <scope>NUCLEOTIDE SEQUENCE</scope>
    <source>
        <tissue evidence="1">Shoot tissue taken approximately 20 cm above the soil surface</tissue>
    </source>
</reference>
<sequence>MNLSIWTGHGSNEYSFLKISWIVYDGLHIISVY</sequence>
<evidence type="ECO:0000313" key="1">
    <source>
        <dbReference type="EMBL" id="JAE00392.1"/>
    </source>
</evidence>